<dbReference type="Pfam" id="PF17680">
    <property type="entry name" value="FlgO"/>
    <property type="match status" value="1"/>
</dbReference>
<dbReference type="GO" id="GO:0006355">
    <property type="term" value="P:regulation of DNA-templated transcription"/>
    <property type="evidence" value="ECO:0007669"/>
    <property type="project" value="InterPro"/>
</dbReference>
<dbReference type="RefSeq" id="WP_187081621.1">
    <property type="nucleotide sequence ID" value="NZ_JACORU010000004.1"/>
</dbReference>
<name>A0A923M701_9BURK</name>
<dbReference type="Proteomes" id="UP000596827">
    <property type="component" value="Unassembled WGS sequence"/>
</dbReference>
<dbReference type="AlphaFoldDB" id="A0A923M701"/>
<dbReference type="Pfam" id="PF00486">
    <property type="entry name" value="Trans_reg_C"/>
    <property type="match status" value="1"/>
</dbReference>
<feature type="domain" description="OmpR/PhoB-type" evidence="5">
    <location>
        <begin position="11"/>
        <end position="107"/>
    </location>
</feature>
<evidence type="ECO:0000259" key="5">
    <source>
        <dbReference type="PROSITE" id="PS51755"/>
    </source>
</evidence>
<keyword evidence="7" id="KW-1185">Reference proteome</keyword>
<dbReference type="InterPro" id="IPR041215">
    <property type="entry name" value="FlgO_dom"/>
</dbReference>
<sequence>MGAHDLHDDAVPATTFGPFTLDLRRALLTRAGQPVPLRPKTLALLTYFAAHPGRVLRKQELLAAVWPGVVVTDDSLSQCVRELRAALGDRAEGMIRTVPRRGYVFEPDAPCEAEAATVSSQPTSTVRRHGAWAAAGIAAALVAGGITIMGARQAPQRPLDEGIKARRSIAVMPFTEQQGAYAGYFGESVAEDLVTELSRLPDTLVITRASAAVLGERGADVRTIGRELGVRHVLLGTVRREGAAVQINARFVSAEDGVVLWGEQFSYRDVSEWDWRRDIALRVARVLDVRLTAAARQPLRSGRQLDAIDAVVEGQHLIRHLASREDALRARELFEAALAAEPASAAALTGWAHSHLAELEFFRTGDAKSQAAQLEAAEQALAKAQAIDPGYGYAHCLRGHALRERGDYEGALAIYESYLARYPSEAWAHVRIGEMKLLLGRAHEVAAHMAAAMKLSPLEPNLVRIALYRAAVAEFYAGRDDAAYQRFREAAAAAPDYPGPRLGMAAIDALRGREPQAKAHLDHALRLRPQLSITSWMEQTRAWRGTQLPGQTQRLAQGMQRAGLPL</sequence>
<reference evidence="6" key="1">
    <citation type="submission" date="2020-08" db="EMBL/GenBank/DDBJ databases">
        <title>Ramlibacter sp. GTP1 16S ribosomal RNA gene genome sequencing and assembly.</title>
        <authorList>
            <person name="Kang M."/>
        </authorList>
    </citation>
    <scope>NUCLEOTIDE SEQUENCE</scope>
    <source>
        <strain evidence="6">GTP1</strain>
    </source>
</reference>
<organism evidence="6 7">
    <name type="scientific">Ramlibacter albus</name>
    <dbReference type="NCBI Taxonomy" id="2079448"/>
    <lineage>
        <taxon>Bacteria</taxon>
        <taxon>Pseudomonadati</taxon>
        <taxon>Pseudomonadota</taxon>
        <taxon>Betaproteobacteria</taxon>
        <taxon>Burkholderiales</taxon>
        <taxon>Comamonadaceae</taxon>
        <taxon>Ramlibacter</taxon>
    </lineage>
</organism>
<dbReference type="EMBL" id="JACORU010000004">
    <property type="protein sequence ID" value="MBC5765135.1"/>
    <property type="molecule type" value="Genomic_DNA"/>
</dbReference>
<dbReference type="SUPFAM" id="SSF46894">
    <property type="entry name" value="C-terminal effector domain of the bipartite response regulators"/>
    <property type="match status" value="1"/>
</dbReference>
<evidence type="ECO:0000256" key="1">
    <source>
        <dbReference type="ARBA" id="ARBA00022737"/>
    </source>
</evidence>
<dbReference type="PANTHER" id="PTHR44858">
    <property type="entry name" value="TETRATRICOPEPTIDE REPEAT PROTEIN 6"/>
    <property type="match status" value="1"/>
</dbReference>
<keyword evidence="3 4" id="KW-0238">DNA-binding</keyword>
<evidence type="ECO:0000313" key="6">
    <source>
        <dbReference type="EMBL" id="MBC5765135.1"/>
    </source>
</evidence>
<dbReference type="InterPro" id="IPR011990">
    <property type="entry name" value="TPR-like_helical_dom_sf"/>
</dbReference>
<keyword evidence="1" id="KW-0677">Repeat</keyword>
<comment type="caution">
    <text evidence="6">The sequence shown here is derived from an EMBL/GenBank/DDBJ whole genome shotgun (WGS) entry which is preliminary data.</text>
</comment>
<dbReference type="InterPro" id="IPR050498">
    <property type="entry name" value="Ycf3"/>
</dbReference>
<dbReference type="GO" id="GO:0003677">
    <property type="term" value="F:DNA binding"/>
    <property type="evidence" value="ECO:0007669"/>
    <property type="project" value="UniProtKB-UniRule"/>
</dbReference>
<dbReference type="Gene3D" id="1.25.40.10">
    <property type="entry name" value="Tetratricopeptide repeat domain"/>
    <property type="match status" value="1"/>
</dbReference>
<dbReference type="GO" id="GO:0000160">
    <property type="term" value="P:phosphorelay signal transduction system"/>
    <property type="evidence" value="ECO:0007669"/>
    <property type="project" value="InterPro"/>
</dbReference>
<feature type="DNA-binding region" description="OmpR/PhoB-type" evidence="4">
    <location>
        <begin position="11"/>
        <end position="107"/>
    </location>
</feature>
<dbReference type="InterPro" id="IPR001867">
    <property type="entry name" value="OmpR/PhoB-type_DNA-bd"/>
</dbReference>
<dbReference type="SMART" id="SM00862">
    <property type="entry name" value="Trans_reg_C"/>
    <property type="match status" value="1"/>
</dbReference>
<dbReference type="CDD" id="cd00383">
    <property type="entry name" value="trans_reg_C"/>
    <property type="match status" value="1"/>
</dbReference>
<evidence type="ECO:0000313" key="7">
    <source>
        <dbReference type="Proteomes" id="UP000596827"/>
    </source>
</evidence>
<protein>
    <submittedName>
        <fullName evidence="6">Winged helix-turn-helix domain-containing protein</fullName>
    </submittedName>
</protein>
<evidence type="ECO:0000256" key="2">
    <source>
        <dbReference type="ARBA" id="ARBA00022803"/>
    </source>
</evidence>
<dbReference type="Gene3D" id="1.10.10.10">
    <property type="entry name" value="Winged helix-like DNA-binding domain superfamily/Winged helix DNA-binding domain"/>
    <property type="match status" value="1"/>
</dbReference>
<dbReference type="PROSITE" id="PS51755">
    <property type="entry name" value="OMPR_PHOB"/>
    <property type="match status" value="1"/>
</dbReference>
<gene>
    <name evidence="6" type="ORF">H8R02_11775</name>
</gene>
<keyword evidence="2" id="KW-0802">TPR repeat</keyword>
<accession>A0A923M701</accession>
<dbReference type="InterPro" id="IPR016032">
    <property type="entry name" value="Sig_transdc_resp-reg_C-effctor"/>
</dbReference>
<dbReference type="InterPro" id="IPR019734">
    <property type="entry name" value="TPR_rpt"/>
</dbReference>
<dbReference type="Gene3D" id="3.40.50.10070">
    <property type="entry name" value="TolB, N-terminal domain"/>
    <property type="match status" value="1"/>
</dbReference>
<dbReference type="PANTHER" id="PTHR44858:SF1">
    <property type="entry name" value="UDP-N-ACETYLGLUCOSAMINE--PEPTIDE N-ACETYLGLUCOSAMINYLTRANSFERASE SPINDLY-RELATED"/>
    <property type="match status" value="1"/>
</dbReference>
<evidence type="ECO:0000256" key="3">
    <source>
        <dbReference type="ARBA" id="ARBA00023125"/>
    </source>
</evidence>
<dbReference type="InterPro" id="IPR036388">
    <property type="entry name" value="WH-like_DNA-bd_sf"/>
</dbReference>
<dbReference type="SMART" id="SM00028">
    <property type="entry name" value="TPR"/>
    <property type="match status" value="4"/>
</dbReference>
<proteinExistence type="predicted"/>
<evidence type="ECO:0000256" key="4">
    <source>
        <dbReference type="PROSITE-ProRule" id="PRU01091"/>
    </source>
</evidence>
<dbReference type="SUPFAM" id="SSF48452">
    <property type="entry name" value="TPR-like"/>
    <property type="match status" value="1"/>
</dbReference>